<gene>
    <name evidence="4" type="ORF">PHLGIDRAFT_200443</name>
</gene>
<sequence>MSSIKQATYTHGYHDSSVRLHEWRTVANSAAYIIPYLKPDLKILDVGCGPGTITIDMASTYATQGHVTGLEYSAEVVERARKHASESEVSNVTFLAGDAHALPFPDGTFDITHAHQVLVHIADPVLALKEMRRVTKPGGIVASRESDWGSFVWYPESPEMTQWSELYLRVARGNGGEPDGGRRLKAWAHRAGYDTSKITCSAGTWLFSTPEERAFWGNIWAERITKSDFAKGAAMHGATEEELKRMSEAWKKWAADEDGWFSLLHGEMIYRV</sequence>
<dbReference type="SUPFAM" id="SSF53335">
    <property type="entry name" value="S-adenosyl-L-methionine-dependent methyltransferases"/>
    <property type="match status" value="1"/>
</dbReference>
<dbReference type="CDD" id="cd02440">
    <property type="entry name" value="AdoMet_MTases"/>
    <property type="match status" value="1"/>
</dbReference>
<dbReference type="EMBL" id="KN840578">
    <property type="protein sequence ID" value="KIP04330.1"/>
    <property type="molecule type" value="Genomic_DNA"/>
</dbReference>
<dbReference type="InterPro" id="IPR050447">
    <property type="entry name" value="Erg6_SMT_methyltransf"/>
</dbReference>
<dbReference type="PANTHER" id="PTHR44068">
    <property type="entry name" value="ZGC:194242"/>
    <property type="match status" value="1"/>
</dbReference>
<dbReference type="PANTHER" id="PTHR44068:SF1">
    <property type="entry name" value="HYPOTHETICAL LOC100005854"/>
    <property type="match status" value="1"/>
</dbReference>
<evidence type="ECO:0000259" key="3">
    <source>
        <dbReference type="Pfam" id="PF13847"/>
    </source>
</evidence>
<feature type="domain" description="Methyltransferase" evidence="3">
    <location>
        <begin position="38"/>
        <end position="173"/>
    </location>
</feature>
<dbReference type="STRING" id="745531.A0A0C3S6V9"/>
<dbReference type="GO" id="GO:0003838">
    <property type="term" value="F:sterol 24-C-methyltransferase activity"/>
    <property type="evidence" value="ECO:0007669"/>
    <property type="project" value="TreeGrafter"/>
</dbReference>
<accession>A0A0C3S6V9</accession>
<dbReference type="HOGENOM" id="CLU_057148_1_0_1"/>
<dbReference type="OrthoDB" id="10017101at2759"/>
<dbReference type="AlphaFoldDB" id="A0A0C3S6V9"/>
<dbReference type="GO" id="GO:0005783">
    <property type="term" value="C:endoplasmic reticulum"/>
    <property type="evidence" value="ECO:0007669"/>
    <property type="project" value="TreeGrafter"/>
</dbReference>
<dbReference type="InterPro" id="IPR025714">
    <property type="entry name" value="Methyltranfer_dom"/>
</dbReference>
<dbReference type="Pfam" id="PF13847">
    <property type="entry name" value="Methyltransf_31"/>
    <property type="match status" value="1"/>
</dbReference>
<organism evidence="4 5">
    <name type="scientific">Phlebiopsis gigantea (strain 11061_1 CR5-6)</name>
    <name type="common">White-rot fungus</name>
    <name type="synonym">Peniophora gigantea</name>
    <dbReference type="NCBI Taxonomy" id="745531"/>
    <lineage>
        <taxon>Eukaryota</taxon>
        <taxon>Fungi</taxon>
        <taxon>Dikarya</taxon>
        <taxon>Basidiomycota</taxon>
        <taxon>Agaricomycotina</taxon>
        <taxon>Agaricomycetes</taxon>
        <taxon>Polyporales</taxon>
        <taxon>Phanerochaetaceae</taxon>
        <taxon>Phlebiopsis</taxon>
    </lineage>
</organism>
<reference evidence="4 5" key="1">
    <citation type="journal article" date="2014" name="PLoS Genet.">
        <title>Analysis of the Phlebiopsis gigantea genome, transcriptome and secretome provides insight into its pioneer colonization strategies of wood.</title>
        <authorList>
            <person name="Hori C."/>
            <person name="Ishida T."/>
            <person name="Igarashi K."/>
            <person name="Samejima M."/>
            <person name="Suzuki H."/>
            <person name="Master E."/>
            <person name="Ferreira P."/>
            <person name="Ruiz-Duenas F.J."/>
            <person name="Held B."/>
            <person name="Canessa P."/>
            <person name="Larrondo L.F."/>
            <person name="Schmoll M."/>
            <person name="Druzhinina I.S."/>
            <person name="Kubicek C.P."/>
            <person name="Gaskell J.A."/>
            <person name="Kersten P."/>
            <person name="St John F."/>
            <person name="Glasner J."/>
            <person name="Sabat G."/>
            <person name="Splinter BonDurant S."/>
            <person name="Syed K."/>
            <person name="Yadav J."/>
            <person name="Mgbeahuruike A.C."/>
            <person name="Kovalchuk A."/>
            <person name="Asiegbu F.O."/>
            <person name="Lackner G."/>
            <person name="Hoffmeister D."/>
            <person name="Rencoret J."/>
            <person name="Gutierrez A."/>
            <person name="Sun H."/>
            <person name="Lindquist E."/>
            <person name="Barry K."/>
            <person name="Riley R."/>
            <person name="Grigoriev I.V."/>
            <person name="Henrissat B."/>
            <person name="Kues U."/>
            <person name="Berka R.M."/>
            <person name="Martinez A.T."/>
            <person name="Covert S.F."/>
            <person name="Blanchette R.A."/>
            <person name="Cullen D."/>
        </authorList>
    </citation>
    <scope>NUCLEOTIDE SEQUENCE [LARGE SCALE GENOMIC DNA]</scope>
    <source>
        <strain evidence="4 5">11061_1 CR5-6</strain>
    </source>
</reference>
<comment type="similarity">
    <text evidence="2">Belongs to the class I-like SAM-binding methyltransferase superfamily. Erg6/SMT family.</text>
</comment>
<dbReference type="Gene3D" id="3.40.50.150">
    <property type="entry name" value="Vaccinia Virus protein VP39"/>
    <property type="match status" value="1"/>
</dbReference>
<dbReference type="GO" id="GO:0016126">
    <property type="term" value="P:sterol biosynthetic process"/>
    <property type="evidence" value="ECO:0007669"/>
    <property type="project" value="TreeGrafter"/>
</dbReference>
<evidence type="ECO:0000256" key="2">
    <source>
        <dbReference type="ARBA" id="ARBA00038188"/>
    </source>
</evidence>
<evidence type="ECO:0000313" key="4">
    <source>
        <dbReference type="EMBL" id="KIP04330.1"/>
    </source>
</evidence>
<dbReference type="InterPro" id="IPR029063">
    <property type="entry name" value="SAM-dependent_MTases_sf"/>
</dbReference>
<evidence type="ECO:0000256" key="1">
    <source>
        <dbReference type="ARBA" id="ARBA00022679"/>
    </source>
</evidence>
<name>A0A0C3S6V9_PHLG1</name>
<dbReference type="Proteomes" id="UP000053257">
    <property type="component" value="Unassembled WGS sequence"/>
</dbReference>
<protein>
    <recommendedName>
        <fullName evidence="3">Methyltransferase domain-containing protein</fullName>
    </recommendedName>
</protein>
<evidence type="ECO:0000313" key="5">
    <source>
        <dbReference type="Proteomes" id="UP000053257"/>
    </source>
</evidence>
<proteinExistence type="inferred from homology"/>
<keyword evidence="1" id="KW-0808">Transferase</keyword>
<keyword evidence="5" id="KW-1185">Reference proteome</keyword>